<sequence length="232" mass="23705">MALAHPEVPAARRPGRIWTVRVTGHSDRSASVVCSAACRMPARSRDVAALRRFAEAHAAAHAKAATVRGDASCQCRVQQCSAHQGTKVLCGGTVLLVLRHNPAVGRVWTLAEVCERCAPLMTHARVVGRAAPRDTAKPPVAPGRAARPQASPRPGTEPLVTSGPGTDPSGGRRQPDAPRSAPARLAAESADAGRPAPAGNGTPAGTGRAAAPVPGGFTAPAAGVPQRGVRRT</sequence>
<proteinExistence type="predicted"/>
<evidence type="ECO:0000313" key="3">
    <source>
        <dbReference type="Proteomes" id="UP000198614"/>
    </source>
</evidence>
<gene>
    <name evidence="2" type="ORF">SAMN05216260_102324</name>
</gene>
<name>A0A1G7DTG5_9ACTN</name>
<dbReference type="AlphaFoldDB" id="A0A1G7DTG5"/>
<feature type="region of interest" description="Disordered" evidence="1">
    <location>
        <begin position="129"/>
        <end position="232"/>
    </location>
</feature>
<evidence type="ECO:0000313" key="2">
    <source>
        <dbReference type="EMBL" id="SDE54783.1"/>
    </source>
</evidence>
<dbReference type="Proteomes" id="UP000198614">
    <property type="component" value="Unassembled WGS sequence"/>
</dbReference>
<reference evidence="2 3" key="1">
    <citation type="submission" date="2016-10" db="EMBL/GenBank/DDBJ databases">
        <authorList>
            <person name="de Groot N.N."/>
        </authorList>
    </citation>
    <scope>NUCLEOTIDE SEQUENCE [LARGE SCALE GENOMIC DNA]</scope>
    <source>
        <strain evidence="2 3">CGMCC 4.1859</strain>
    </source>
</reference>
<protein>
    <submittedName>
        <fullName evidence="2">Uncharacterized protein</fullName>
    </submittedName>
</protein>
<dbReference type="EMBL" id="FNAX01000002">
    <property type="protein sequence ID" value="SDE54783.1"/>
    <property type="molecule type" value="Genomic_DNA"/>
</dbReference>
<organism evidence="2 3">
    <name type="scientific">Streptomyces griseoaurantiacus</name>
    <dbReference type="NCBI Taxonomy" id="68213"/>
    <lineage>
        <taxon>Bacteria</taxon>
        <taxon>Bacillati</taxon>
        <taxon>Actinomycetota</taxon>
        <taxon>Actinomycetes</taxon>
        <taxon>Kitasatosporales</taxon>
        <taxon>Streptomycetaceae</taxon>
        <taxon>Streptomyces</taxon>
        <taxon>Streptomyces aurantiacus group</taxon>
    </lineage>
</organism>
<dbReference type="OrthoDB" id="4242046at2"/>
<accession>A0A1G7DTG5</accession>
<feature type="compositionally biased region" description="Low complexity" evidence="1">
    <location>
        <begin position="192"/>
        <end position="216"/>
    </location>
</feature>
<evidence type="ECO:0000256" key="1">
    <source>
        <dbReference type="SAM" id="MobiDB-lite"/>
    </source>
</evidence>